<dbReference type="RefSeq" id="WP_064085162.1">
    <property type="nucleotide sequence ID" value="NZ_CP011218.1"/>
</dbReference>
<accession>A0AAC8UDH6</accession>
<organism evidence="7 8">
    <name type="scientific">Haemophilus ducreyi</name>
    <dbReference type="NCBI Taxonomy" id="730"/>
    <lineage>
        <taxon>Bacteria</taxon>
        <taxon>Pseudomonadati</taxon>
        <taxon>Pseudomonadota</taxon>
        <taxon>Gammaproteobacteria</taxon>
        <taxon>Pasteurellales</taxon>
        <taxon>Pasteurellaceae</taxon>
        <taxon>Haemophilus</taxon>
    </lineage>
</organism>
<evidence type="ECO:0000256" key="3">
    <source>
        <dbReference type="ARBA" id="ARBA00022989"/>
    </source>
</evidence>
<feature type="region of interest" description="Disordered" evidence="5">
    <location>
        <begin position="1"/>
        <end position="21"/>
    </location>
</feature>
<keyword evidence="3" id="KW-1133">Transmembrane helix</keyword>
<feature type="domain" description="Translocation and assembly module TamB C-terminal" evidence="6">
    <location>
        <begin position="970"/>
        <end position="1316"/>
    </location>
</feature>
<evidence type="ECO:0000313" key="8">
    <source>
        <dbReference type="Proteomes" id="UP000060132"/>
    </source>
</evidence>
<dbReference type="Proteomes" id="UP000060132">
    <property type="component" value="Chromosome"/>
</dbReference>
<dbReference type="PANTHER" id="PTHR36985">
    <property type="entry name" value="TRANSLOCATION AND ASSEMBLY MODULE SUBUNIT TAMB"/>
    <property type="match status" value="1"/>
</dbReference>
<dbReference type="GO" id="GO:0005886">
    <property type="term" value="C:plasma membrane"/>
    <property type="evidence" value="ECO:0007669"/>
    <property type="project" value="InterPro"/>
</dbReference>
<dbReference type="GO" id="GO:0097347">
    <property type="term" value="C:TAM protein secretion complex"/>
    <property type="evidence" value="ECO:0007669"/>
    <property type="project" value="TreeGrafter"/>
</dbReference>
<evidence type="ECO:0000313" key="7">
    <source>
        <dbReference type="EMBL" id="AKO32750.1"/>
    </source>
</evidence>
<dbReference type="GO" id="GO:0009306">
    <property type="term" value="P:protein secretion"/>
    <property type="evidence" value="ECO:0007669"/>
    <property type="project" value="InterPro"/>
</dbReference>
<evidence type="ECO:0000256" key="5">
    <source>
        <dbReference type="SAM" id="MobiDB-lite"/>
    </source>
</evidence>
<keyword evidence="2" id="KW-0812">Transmembrane</keyword>
<comment type="subcellular location">
    <subcellularLocation>
        <location evidence="1">Membrane</location>
        <topology evidence="1">Single-pass membrane protein</topology>
    </subcellularLocation>
</comment>
<sequence length="1317" mass="143897">MHKQPNTHQTEHFADSSAPAKSTSKNKWRWLRRTCCLLLALLLLLLLFLFTAKGQQTAFRLVDRWLEPLTIGKVEGSIQQGLTLSDTQFVMEGVNVNVGQATLHIGFECLIYRRACVENIALKDAHVTIDSTKLPPSKKVESKPFTELNIPLEIELKKLSLDNIHVKIDDMDIQLDSFSSGITGKGRVLNLSPTQLTGLQLSLAPVAQLDQQAVEKADDLAKNSVNQPAHSIDWSAIKQQLISPLLSKQSPISLPLDVIIPQFEGKNILIQQKVRDQAGEVNNVKSLVHIDSLQLRANVDQQAIRLEDFSLVSDQGHLLSKGSLILANDYPLNLHVMANLAEQKSINLPASELTTTLSGSLLATTHLTMQTSGVANMKLVSDVQLAEPKTPLKVSLNSDAIHYPLLINTFEQPLKIQAADIQLNGDLLDYQLDTQISVAGMGMQKSQLALKGQGQITQFNIEELRLDALEGNAKLGGNVDWSDGVEWNADLRLAGVNTQTLLPNWPANLSGMLQSKGYAARGAENDWQLDFPQLDIKGQLFNKDLHLQGDLKSSSQTLLDIANASLIYGDNNIVMKGQLGKQSDFFADINAPNLQGLIPKLLANINGYVKLTGDISAPNLDLDLDAKKLSYNDIQLKHLTAKGQLTTEKMVQGKLILGMDQFVYDKINIKQADLIVEGNEGQHSLRLVAKGQPVGADLKLKGKFDRAHQVWTGQIDQLAFDSKEFGTLKTQEAVKLNYDHQKINATIAAHCWRNRQFQLCFPRSFNAGVEGQLPFELKQFDLAILQPLLAKQSQLAGIVNAKGEVAWGKHKLPQLNVQLDSHLLQFTQKLEEGKTLPLILSPVSINVNLADDNLKLQTAMGTQDNGNLKADLSMLDIAANRKLSGNIDINQLSLKLIQPLLNAGEKVDGKINGHLSLAGNVSSPLLNGSLNLSALQAKANAMPFNVTAGQLDLAFHGATSTLTGKIRTVDSELELTGNADWRHLDAWRTQLQAKAHRFRLDMPNLAKVEFSPDIEVVATPKSLNLSGQIDIPSARIQVEKLPESAVSVSNDEIIMGQSVKKIGRLAKQPIPQQTENGTLINANININIGNDVYLNAYGLKSYLGGTIAVRQGKQGLGLYGQVHMKKGRYASFGQDLLIRRGVINFAGLPSQPTLNIEAIRNPDAMDDPDIVAGVKINGLADAPEVKVFSEPALSQNEALSYILTGRSLENSGDSAKGNAMAMALLNLSLAKSSKTVGKIGSAFGLNDLTVTTAGIGDKTKVEVSASLTPKFRVKYSIGIFAALTELTLRYNLTPKLYLQWVSSVNQAVDLMYRFEFD</sequence>
<dbReference type="Pfam" id="PF04357">
    <property type="entry name" value="TamB"/>
    <property type="match status" value="1"/>
</dbReference>
<gene>
    <name evidence="7" type="ORF">RZ57_06410</name>
</gene>
<name>A0AAC8UDH6_HAEDC</name>
<evidence type="ECO:0000256" key="4">
    <source>
        <dbReference type="ARBA" id="ARBA00023136"/>
    </source>
</evidence>
<evidence type="ECO:0000259" key="6">
    <source>
        <dbReference type="Pfam" id="PF04357"/>
    </source>
</evidence>
<dbReference type="EMBL" id="CP011219">
    <property type="protein sequence ID" value="AKO32750.1"/>
    <property type="molecule type" value="Genomic_DNA"/>
</dbReference>
<protein>
    <submittedName>
        <fullName evidence="7">Tubulin-binding protein</fullName>
    </submittedName>
</protein>
<keyword evidence="4" id="KW-0472">Membrane</keyword>
<evidence type="ECO:0000256" key="2">
    <source>
        <dbReference type="ARBA" id="ARBA00022692"/>
    </source>
</evidence>
<reference evidence="7 8" key="1">
    <citation type="journal article" date="2015" name="PLoS Negl. Trop. Dis.">
        <title>Haemophilus ducreyi Cutaneous Ulcer Strains Are Nearly Identical to Class I Genital Ulcer Strains.</title>
        <authorList>
            <person name="Gangaiah D."/>
            <person name="Webb K.M."/>
            <person name="Humphreys T.L."/>
            <person name="Fortney K.R."/>
            <person name="Toh E."/>
            <person name="Tai A."/>
            <person name="Katz S.S."/>
            <person name="Pillay A."/>
            <person name="Chen C.Y."/>
            <person name="Roberts S.A."/>
            <person name="Munson R.S.Jr."/>
            <person name="Spinola S.M."/>
        </authorList>
    </citation>
    <scope>NUCLEOTIDE SEQUENCE [LARGE SCALE GENOMIC DNA]</scope>
    <source>
        <strain evidence="8">CLU2</strain>
    </source>
</reference>
<proteinExistence type="predicted"/>
<dbReference type="InterPro" id="IPR007452">
    <property type="entry name" value="TamB_C"/>
</dbReference>
<dbReference type="PANTHER" id="PTHR36985:SF1">
    <property type="entry name" value="TRANSLOCATION AND ASSEMBLY MODULE SUBUNIT TAMB"/>
    <property type="match status" value="1"/>
</dbReference>
<evidence type="ECO:0000256" key="1">
    <source>
        <dbReference type="ARBA" id="ARBA00004167"/>
    </source>
</evidence>